<evidence type="ECO:0000256" key="4">
    <source>
        <dbReference type="SAM" id="MobiDB-lite"/>
    </source>
</evidence>
<sequence length="671" mass="73078">MKPLKKISFAVLLALYTSTAYSADSILDKIQFNKSDSVLSDQIFYQIGGGVGYMTPPTRAKSLKAVEFGIGWKANLTCGNFDIKTTVKNQLNGLTEGFKDLMGNVIESAKGAVASLPAMIIQRANPQLYDLLTNGVYQGRIDFNRLKTSCEAMSKQLADYTLNGRWSKSADLENYKDIVAAEPDAQKAQKKAEDNKGKKGKDWVGGQKKGGENQNPIKLIEDVAKAGYNLLNNRNALDEKTIASKDCDGATCQMFDSPQKVSDFLTRIIGEQSISTCTEDCGPKTSSKAGVGLAPAIEEENVRTVEKLEQVLNMDTPTPQLLGELSSNTIPVTRGLIETLREDPDVDVLSQRLSAEIATAKVMEKMLLARRAILAGMREPYVAADQVAQEELEKVLNKIDLEISQVKLEMDMQKAITSNTASVIFNNKFNREANTGHYGTTFDNVDKRVNDLAYGTPNAEEHQEAGDIALNRRNITLNIPTVNNVSAYKPTYGSGSNGQGGNYNAGKYGTIAPINGSSLEQASGLLKQFEGFSSKTYWDVNAHRAGYGSDTITKADGTVVKIRPGMTVSREDAERDLARRTREFANTARKNVSAETWDKLPPNAQAALTSIAYNYGSLGNLKSVVDAANASAKSGDMTALANAVRRLQHHNNGVNAKRRNQEADYIMNKTG</sequence>
<comment type="catalytic activity">
    <reaction evidence="3">
        <text>Hydrolysis of (1-&gt;4)-beta-linkages between N-acetylmuramic acid and N-acetyl-D-glucosamine residues in a peptidoglycan and between N-acetyl-D-glucosamine residues in chitodextrins.</text>
        <dbReference type="EC" id="3.2.1.17"/>
    </reaction>
</comment>
<proteinExistence type="inferred from homology"/>
<feature type="region of interest" description="Disordered" evidence="4">
    <location>
        <begin position="183"/>
        <end position="214"/>
    </location>
</feature>
<feature type="signal peptide" evidence="5">
    <location>
        <begin position="1"/>
        <end position="22"/>
    </location>
</feature>
<keyword evidence="5" id="KW-0732">Signal</keyword>
<keyword evidence="3" id="KW-0378">Hydrolase</keyword>
<keyword evidence="7" id="KW-1185">Reference proteome</keyword>
<dbReference type="InterPro" id="IPR002196">
    <property type="entry name" value="Glyco_hydro_24"/>
</dbReference>
<dbReference type="AlphaFoldDB" id="A0A1V3ICV8"/>
<dbReference type="GO" id="GO:0003796">
    <property type="term" value="F:lysozyme activity"/>
    <property type="evidence" value="ECO:0007669"/>
    <property type="project" value="UniProtKB-EC"/>
</dbReference>
<dbReference type="EC" id="3.2.1.17" evidence="3"/>
<keyword evidence="3" id="KW-0326">Glycosidase</keyword>
<feature type="chain" id="PRO_5012889215" description="Lysozyme" evidence="5">
    <location>
        <begin position="23"/>
        <end position="671"/>
    </location>
</feature>
<dbReference type="GO" id="GO:0016998">
    <property type="term" value="P:cell wall macromolecule catabolic process"/>
    <property type="evidence" value="ECO:0007669"/>
    <property type="project" value="InterPro"/>
</dbReference>
<name>A0A1V3ICV8_9PAST</name>
<dbReference type="NCBIfam" id="TIGR03755">
    <property type="entry name" value="conj_TIGR03755"/>
    <property type="match status" value="1"/>
</dbReference>
<dbReference type="Gene3D" id="1.10.530.40">
    <property type="match status" value="1"/>
</dbReference>
<dbReference type="RefSeq" id="WP_077494666.1">
    <property type="nucleotide sequence ID" value="NZ_MLHG01000070.1"/>
</dbReference>
<evidence type="ECO:0000256" key="3">
    <source>
        <dbReference type="RuleBase" id="RU003788"/>
    </source>
</evidence>
<dbReference type="InterPro" id="IPR023346">
    <property type="entry name" value="Lysozyme-like_dom_sf"/>
</dbReference>
<feature type="compositionally biased region" description="Basic and acidic residues" evidence="4">
    <location>
        <begin position="184"/>
        <end position="202"/>
    </location>
</feature>
<keyword evidence="1 3" id="KW-0929">Antimicrobial</keyword>
<protein>
    <recommendedName>
        <fullName evidence="3">Lysozyme</fullName>
        <ecNumber evidence="3">3.2.1.17</ecNumber>
    </recommendedName>
</protein>
<dbReference type="SUPFAM" id="SSF53955">
    <property type="entry name" value="Lysozyme-like"/>
    <property type="match status" value="1"/>
</dbReference>
<gene>
    <name evidence="6" type="ORF">BKK47_09655</name>
</gene>
<dbReference type="GO" id="GO:0031640">
    <property type="term" value="P:killing of cells of another organism"/>
    <property type="evidence" value="ECO:0007669"/>
    <property type="project" value="UniProtKB-KW"/>
</dbReference>
<dbReference type="Proteomes" id="UP000189426">
    <property type="component" value="Unassembled WGS sequence"/>
</dbReference>
<dbReference type="Pfam" id="PF00959">
    <property type="entry name" value="Phage_lysozyme"/>
    <property type="match status" value="1"/>
</dbReference>
<evidence type="ECO:0000256" key="1">
    <source>
        <dbReference type="ARBA" id="ARBA00022529"/>
    </source>
</evidence>
<dbReference type="STRING" id="1908257.BKK47_09655"/>
<comment type="similarity">
    <text evidence="3">Belongs to the glycosyl hydrolase 24 family.</text>
</comment>
<keyword evidence="2 3" id="KW-0081">Bacteriolytic enzyme</keyword>
<evidence type="ECO:0000256" key="5">
    <source>
        <dbReference type="SAM" id="SignalP"/>
    </source>
</evidence>
<accession>A0A1V3ICV8</accession>
<organism evidence="6 7">
    <name type="scientific">Rodentibacter mrazii</name>
    <dbReference type="NCBI Taxonomy" id="1908257"/>
    <lineage>
        <taxon>Bacteria</taxon>
        <taxon>Pseudomonadati</taxon>
        <taxon>Pseudomonadota</taxon>
        <taxon>Gammaproteobacteria</taxon>
        <taxon>Pasteurellales</taxon>
        <taxon>Pasteurellaceae</taxon>
        <taxon>Rodentibacter</taxon>
    </lineage>
</organism>
<reference evidence="6 7" key="1">
    <citation type="submission" date="2016-10" db="EMBL/GenBank/DDBJ databases">
        <title>Rodentibacter gen. nov. and new species.</title>
        <authorList>
            <person name="Christensen H."/>
        </authorList>
    </citation>
    <scope>NUCLEOTIDE SEQUENCE [LARGE SCALE GENOMIC DNA]</scope>
    <source>
        <strain evidence="6 7">Ppn418</strain>
    </source>
</reference>
<dbReference type="GO" id="GO:0009253">
    <property type="term" value="P:peptidoglycan catabolic process"/>
    <property type="evidence" value="ECO:0007669"/>
    <property type="project" value="InterPro"/>
</dbReference>
<comment type="caution">
    <text evidence="6">The sequence shown here is derived from an EMBL/GenBank/DDBJ whole genome shotgun (WGS) entry which is preliminary data.</text>
</comment>
<dbReference type="InterPro" id="IPR021204">
    <property type="entry name" value="Integr_conj_element_PFL4711"/>
</dbReference>
<evidence type="ECO:0000256" key="2">
    <source>
        <dbReference type="ARBA" id="ARBA00022638"/>
    </source>
</evidence>
<dbReference type="EMBL" id="MLHG01000070">
    <property type="protein sequence ID" value="OOF38256.1"/>
    <property type="molecule type" value="Genomic_DNA"/>
</dbReference>
<dbReference type="GO" id="GO:0042742">
    <property type="term" value="P:defense response to bacterium"/>
    <property type="evidence" value="ECO:0007669"/>
    <property type="project" value="UniProtKB-KW"/>
</dbReference>
<evidence type="ECO:0000313" key="7">
    <source>
        <dbReference type="Proteomes" id="UP000189426"/>
    </source>
</evidence>
<evidence type="ECO:0000313" key="6">
    <source>
        <dbReference type="EMBL" id="OOF38256.1"/>
    </source>
</evidence>
<dbReference type="InterPro" id="IPR023347">
    <property type="entry name" value="Lysozyme_dom_sf"/>
</dbReference>